<dbReference type="EMBL" id="CM055737">
    <property type="protein sequence ID" value="KAJ8006361.1"/>
    <property type="molecule type" value="Genomic_DNA"/>
</dbReference>
<dbReference type="Proteomes" id="UP001157502">
    <property type="component" value="Chromosome 10"/>
</dbReference>
<protein>
    <submittedName>
        <fullName evidence="1">Uncharacterized protein</fullName>
    </submittedName>
</protein>
<evidence type="ECO:0000313" key="1">
    <source>
        <dbReference type="EMBL" id="KAJ8006361.1"/>
    </source>
</evidence>
<proteinExistence type="predicted"/>
<organism evidence="1 2">
    <name type="scientific">Dallia pectoralis</name>
    <name type="common">Alaska blackfish</name>
    <dbReference type="NCBI Taxonomy" id="75939"/>
    <lineage>
        <taxon>Eukaryota</taxon>
        <taxon>Metazoa</taxon>
        <taxon>Chordata</taxon>
        <taxon>Craniata</taxon>
        <taxon>Vertebrata</taxon>
        <taxon>Euteleostomi</taxon>
        <taxon>Actinopterygii</taxon>
        <taxon>Neopterygii</taxon>
        <taxon>Teleostei</taxon>
        <taxon>Protacanthopterygii</taxon>
        <taxon>Esociformes</taxon>
        <taxon>Umbridae</taxon>
        <taxon>Dallia</taxon>
    </lineage>
</organism>
<gene>
    <name evidence="1" type="ORF">DPEC_G00134430</name>
</gene>
<accession>A0ACC2GRR8</accession>
<keyword evidence="2" id="KW-1185">Reference proteome</keyword>
<evidence type="ECO:0000313" key="2">
    <source>
        <dbReference type="Proteomes" id="UP001157502"/>
    </source>
</evidence>
<reference evidence="1" key="1">
    <citation type="submission" date="2021-05" db="EMBL/GenBank/DDBJ databases">
        <authorList>
            <person name="Pan Q."/>
            <person name="Jouanno E."/>
            <person name="Zahm M."/>
            <person name="Klopp C."/>
            <person name="Cabau C."/>
            <person name="Louis A."/>
            <person name="Berthelot C."/>
            <person name="Parey E."/>
            <person name="Roest Crollius H."/>
            <person name="Montfort J."/>
            <person name="Robinson-Rechavi M."/>
            <person name="Bouchez O."/>
            <person name="Lampietro C."/>
            <person name="Lopez Roques C."/>
            <person name="Donnadieu C."/>
            <person name="Postlethwait J."/>
            <person name="Bobe J."/>
            <person name="Dillon D."/>
            <person name="Chandos A."/>
            <person name="von Hippel F."/>
            <person name="Guiguen Y."/>
        </authorList>
    </citation>
    <scope>NUCLEOTIDE SEQUENCE</scope>
    <source>
        <strain evidence="1">YG-Jan2019</strain>
    </source>
</reference>
<comment type="caution">
    <text evidence="1">The sequence shown here is derived from an EMBL/GenBank/DDBJ whole genome shotgun (WGS) entry which is preliminary data.</text>
</comment>
<sequence>MSREAFLKMMLSDSPHDDGGHDKRLTGPSECPRPHDDPSRTLSDESLCSSHGKGYPWPAGPRGPGLAQRISCSAPQPDRITVPLPPRMSLGQVARVTQK</sequence>
<name>A0ACC2GRR8_DALPE</name>